<accession>A0A8J6E892</accession>
<organism evidence="3 4">
    <name type="scientific">Eleutherodactylus coqui</name>
    <name type="common">Puerto Rican coqui</name>
    <dbReference type="NCBI Taxonomy" id="57060"/>
    <lineage>
        <taxon>Eukaryota</taxon>
        <taxon>Metazoa</taxon>
        <taxon>Chordata</taxon>
        <taxon>Craniata</taxon>
        <taxon>Vertebrata</taxon>
        <taxon>Euteleostomi</taxon>
        <taxon>Amphibia</taxon>
        <taxon>Batrachia</taxon>
        <taxon>Anura</taxon>
        <taxon>Neobatrachia</taxon>
        <taxon>Hyloidea</taxon>
        <taxon>Eleutherodactylidae</taxon>
        <taxon>Eleutherodactylinae</taxon>
        <taxon>Eleutherodactylus</taxon>
        <taxon>Eleutherodactylus</taxon>
    </lineage>
</organism>
<dbReference type="Gene3D" id="3.90.230.10">
    <property type="entry name" value="Creatinase/methionine aminopeptidase superfamily"/>
    <property type="match status" value="1"/>
</dbReference>
<protein>
    <recommendedName>
        <fullName evidence="2">Peptidase M24 C-terminal domain-containing protein</fullName>
    </recommendedName>
</protein>
<feature type="transmembrane region" description="Helical" evidence="1">
    <location>
        <begin position="73"/>
        <end position="94"/>
    </location>
</feature>
<dbReference type="InterPro" id="IPR050422">
    <property type="entry name" value="X-Pro_aminopeptidase_P"/>
</dbReference>
<dbReference type="InterPro" id="IPR036005">
    <property type="entry name" value="Creatinase/aminopeptidase-like"/>
</dbReference>
<reference evidence="3" key="1">
    <citation type="thesis" date="2020" institute="ProQuest LLC" country="789 East Eisenhower Parkway, Ann Arbor, MI, USA">
        <title>Comparative Genomics and Chromosome Evolution.</title>
        <authorList>
            <person name="Mudd A.B."/>
        </authorList>
    </citation>
    <scope>NUCLEOTIDE SEQUENCE</scope>
    <source>
        <strain evidence="3">HN-11 Male</strain>
        <tissue evidence="3">Kidney and liver</tissue>
    </source>
</reference>
<proteinExistence type="predicted"/>
<name>A0A8J6E892_ELECQ</name>
<dbReference type="OrthoDB" id="9995434at2759"/>
<dbReference type="PANTHER" id="PTHR43763">
    <property type="entry name" value="XAA-PRO AMINOPEPTIDASE 1"/>
    <property type="match status" value="1"/>
</dbReference>
<dbReference type="InterPro" id="IPR032416">
    <property type="entry name" value="Peptidase_M24_C"/>
</dbReference>
<evidence type="ECO:0000313" key="3">
    <source>
        <dbReference type="EMBL" id="KAG9461468.1"/>
    </source>
</evidence>
<dbReference type="Proteomes" id="UP000770717">
    <property type="component" value="Unassembled WGS sequence"/>
</dbReference>
<feature type="non-terminal residue" evidence="3">
    <location>
        <position position="100"/>
    </location>
</feature>
<dbReference type="EMBL" id="WNTK01021105">
    <property type="protein sequence ID" value="KAG9461468.1"/>
    <property type="molecule type" value="Genomic_DNA"/>
</dbReference>
<sequence>NTFGGEKYLTFEIVTLVPYDRKLINTTLMTEVQIKHVNKYYEKIRTILGPELQSQGLDEEYRWLEENTKPLSYGNFITASIGVLITTLIANLYLQQTVIY</sequence>
<evidence type="ECO:0000259" key="2">
    <source>
        <dbReference type="Pfam" id="PF16188"/>
    </source>
</evidence>
<keyword evidence="1" id="KW-1133">Transmembrane helix</keyword>
<keyword evidence="1" id="KW-0812">Transmembrane</keyword>
<feature type="domain" description="Peptidase M24 C-terminal" evidence="2">
    <location>
        <begin position="7"/>
        <end position="71"/>
    </location>
</feature>
<comment type="caution">
    <text evidence="3">The sequence shown here is derived from an EMBL/GenBank/DDBJ whole genome shotgun (WGS) entry which is preliminary data.</text>
</comment>
<evidence type="ECO:0000256" key="1">
    <source>
        <dbReference type="SAM" id="Phobius"/>
    </source>
</evidence>
<dbReference type="Pfam" id="PF16188">
    <property type="entry name" value="Peptidase_M24_C"/>
    <property type="match status" value="1"/>
</dbReference>
<gene>
    <name evidence="3" type="ORF">GDO78_016795</name>
</gene>
<keyword evidence="1" id="KW-0472">Membrane</keyword>
<keyword evidence="4" id="KW-1185">Reference proteome</keyword>
<evidence type="ECO:0000313" key="4">
    <source>
        <dbReference type="Proteomes" id="UP000770717"/>
    </source>
</evidence>
<dbReference type="PANTHER" id="PTHR43763:SF4">
    <property type="entry name" value="XAA-PRO AMINOPEPTIDASE 2"/>
    <property type="match status" value="1"/>
</dbReference>
<dbReference type="AlphaFoldDB" id="A0A8J6E892"/>